<gene>
    <name evidence="10" type="ORF">AWOD_I_2574</name>
</gene>
<feature type="binding site" evidence="6">
    <location>
        <position position="564"/>
    </location>
    <ligand>
        <name>Zn(2+)</name>
        <dbReference type="ChEBI" id="CHEBI:29105"/>
        <note>catalytic</note>
    </ligand>
</feature>
<keyword evidence="2 6" id="KW-0479">Metal-binding</keyword>
<feature type="domain" description="Peptidase M66" evidence="9">
    <location>
        <begin position="393"/>
        <end position="658"/>
    </location>
</feature>
<keyword evidence="1 6" id="KW-0645">Protease</keyword>
<dbReference type="PATRIC" id="fig|80852.17.peg.2664"/>
<evidence type="ECO:0000313" key="10">
    <source>
        <dbReference type="EMBL" id="CED72625.1"/>
    </source>
</evidence>
<dbReference type="PANTHER" id="PTHR39540:SF1">
    <property type="entry name" value="DICTOMALLEIN-1-RELATED"/>
    <property type="match status" value="1"/>
</dbReference>
<evidence type="ECO:0000259" key="8">
    <source>
        <dbReference type="PROSITE" id="PS50853"/>
    </source>
</evidence>
<keyword evidence="3 6" id="KW-0378">Hydrolase</keyword>
<organism evidence="10 11">
    <name type="scientific">Aliivibrio wodanis</name>
    <dbReference type="NCBI Taxonomy" id="80852"/>
    <lineage>
        <taxon>Bacteria</taxon>
        <taxon>Pseudomonadati</taxon>
        <taxon>Pseudomonadota</taxon>
        <taxon>Gammaproteobacteria</taxon>
        <taxon>Vibrionales</taxon>
        <taxon>Vibrionaceae</taxon>
        <taxon>Aliivibrio</taxon>
    </lineage>
</organism>
<evidence type="ECO:0000313" key="11">
    <source>
        <dbReference type="Proteomes" id="UP000032427"/>
    </source>
</evidence>
<dbReference type="AlphaFoldDB" id="A0A090IW57"/>
<evidence type="ECO:0000256" key="5">
    <source>
        <dbReference type="ARBA" id="ARBA00023049"/>
    </source>
</evidence>
<dbReference type="OrthoDB" id="6229465at2"/>
<sequence>MRIKLLSALIGGLLASQVVQAETTLVSMGEQTKAMLEQMHQLAQDPQNVLEHENGSRYLKFQGKEYLLNHESYPKFPFSDMNGEFSSAFPFVDDAWEFTGYSGGFYLMHRTLGVMNDDSGCYVEYVPAARGSQNDDGSYIWESELILQTVMSDCGELSKPEISDLQAGSISDVGVELIWNSPQEEGEYRVELTSQREFESPITFNYDAKSSGFYMGTLEPETDYEVKLSSCNAIACDAQTFNFKTLPARLSYNDSRKATNHLTGNFRAHVNFAQTHTSVMPNANDDVKHPNLVMKREAQLLVTPQRLNFNQLWVDVEVEGVSMGRFAMLPPSALPGTDQPDNGRSKVVFSHHAWSFPLSWEWMKPGLSLRFTDNMGREGVLSEGELVFGGAPEMVIQNIDIGMLVEPRNSYEMIDRMPELATDYYQKIPVSKLVMADYTPLHLRKVTLPNGKVYTKASEYDNPSVYAGDMRSYITKGLVSMGINYANYGMVNTAGGDAKWPRPFSHITAHNSQGRYLAKDQETGEVTSKVVIHGLSGGGGMVTLRNTRGNEWSHELGHNYGRGHHPKDASVHDMESGWGWDARYNRFIGNIHWSAAAETVENDKTGESVPPFADEFRFMREAMGGGESPLTGLISNYTLEHPISARMTQDWFNRTNNLDATSSTGYSSWDHSQQRYVESTPDFAAPTQQGVPVITVLGIYDPAEINASQVYPLIYSNYGNVFELPQPSSEPVQLEGWQAVADLSESDRASTEWQNLEVDDQWLPLCQFNYTNNNGDNANFVGYEDAESQVCRATSDMYWLVNGKREIPASQVNEYQLLSTKGELVGNVTYTPTPEIGEQELCSLNNDTTAHDGAGFILDGKCKQVDGVKHRAGALWAYTANRTGVETHKLVSQKQCQLIVENENGSTDHIALASSRFNSAESNKFHINLPADVHPTKVTISCASSSGVESVLDSQNTPRNPAADKLVGPVIIGQEHGYEALESGLPSGWFAHTEHFDPEMLTVNEKTLLATVPVIYDNPYLCRFSSDINGVEKTLFGYVEAFGNGDFQCTGGSEITIEDSESTRSLESSMNQFEWLSLSDREHVGNTVKAKLDSDAKLCKRNKNATFYGAGFVNDKGQCAQEQEVRWSNGNHWAFSSSFTQYTYR</sequence>
<evidence type="ECO:0000256" key="1">
    <source>
        <dbReference type="ARBA" id="ARBA00022670"/>
    </source>
</evidence>
<evidence type="ECO:0000256" key="2">
    <source>
        <dbReference type="ARBA" id="ARBA00022723"/>
    </source>
</evidence>
<keyword evidence="5 6" id="KW-0482">Metalloprotease</keyword>
<evidence type="ECO:0000256" key="7">
    <source>
        <dbReference type="SAM" id="SignalP"/>
    </source>
</evidence>
<reference evidence="11" key="1">
    <citation type="submission" date="2014-09" db="EMBL/GenBank/DDBJ databases">
        <authorList>
            <person name="Hjerde E."/>
        </authorList>
    </citation>
    <scope>NUCLEOTIDE SEQUENCE [LARGE SCALE GENOMIC DNA]</scope>
    <source>
        <strain evidence="11">06/09/139</strain>
    </source>
</reference>
<name>A0A090IW57_9GAMM</name>
<dbReference type="GO" id="GO:0006508">
    <property type="term" value="P:proteolysis"/>
    <property type="evidence" value="ECO:0007669"/>
    <property type="project" value="UniProtKB-UniRule"/>
</dbReference>
<dbReference type="InterPro" id="IPR019503">
    <property type="entry name" value="Peptidase_M66_dom"/>
</dbReference>
<evidence type="ECO:0000256" key="3">
    <source>
        <dbReference type="ARBA" id="ARBA00022801"/>
    </source>
</evidence>
<dbReference type="GO" id="GO:0004222">
    <property type="term" value="F:metalloendopeptidase activity"/>
    <property type="evidence" value="ECO:0007669"/>
    <property type="project" value="UniProtKB-UniRule"/>
</dbReference>
<feature type="signal peptide" evidence="7">
    <location>
        <begin position="1"/>
        <end position="21"/>
    </location>
</feature>
<dbReference type="KEGG" id="awd:AWOD_I_2574"/>
<keyword evidence="11" id="KW-1185">Reference proteome</keyword>
<feature type="domain" description="Fibronectin type-III" evidence="8">
    <location>
        <begin position="161"/>
        <end position="248"/>
    </location>
</feature>
<evidence type="ECO:0000256" key="4">
    <source>
        <dbReference type="ARBA" id="ARBA00022833"/>
    </source>
</evidence>
<dbReference type="GO" id="GO:0046872">
    <property type="term" value="F:metal ion binding"/>
    <property type="evidence" value="ECO:0007669"/>
    <property type="project" value="UniProtKB-UniRule"/>
</dbReference>
<protein>
    <submittedName>
        <fullName evidence="10">TagA-related metallopeptidase</fullName>
    </submittedName>
</protein>
<dbReference type="Gene3D" id="2.60.40.10">
    <property type="entry name" value="Immunoglobulins"/>
    <property type="match status" value="1"/>
</dbReference>
<dbReference type="Pfam" id="PF12561">
    <property type="entry name" value="TagA"/>
    <property type="match status" value="1"/>
</dbReference>
<keyword evidence="7" id="KW-0732">Signal</keyword>
<proteinExistence type="predicted"/>
<accession>A0A090IW57</accession>
<dbReference type="InterPro" id="IPR036116">
    <property type="entry name" value="FN3_sf"/>
</dbReference>
<dbReference type="InterPro" id="IPR022218">
    <property type="entry name" value="TagA_dom"/>
</dbReference>
<dbReference type="InterPro" id="IPR003961">
    <property type="entry name" value="FN3_dom"/>
</dbReference>
<dbReference type="InterPro" id="IPR013783">
    <property type="entry name" value="Ig-like_fold"/>
</dbReference>
<dbReference type="EMBL" id="LN554846">
    <property type="protein sequence ID" value="CED72625.1"/>
    <property type="molecule type" value="Genomic_DNA"/>
</dbReference>
<dbReference type="PROSITE" id="PS51694">
    <property type="entry name" value="PEPTIDASE_M66"/>
    <property type="match status" value="1"/>
</dbReference>
<keyword evidence="4 6" id="KW-0862">Zinc</keyword>
<evidence type="ECO:0000259" key="9">
    <source>
        <dbReference type="PROSITE" id="PS51694"/>
    </source>
</evidence>
<feature type="binding site" evidence="6">
    <location>
        <position position="558"/>
    </location>
    <ligand>
        <name>Zn(2+)</name>
        <dbReference type="ChEBI" id="CHEBI:29105"/>
        <note>catalytic</note>
    </ligand>
</feature>
<feature type="chain" id="PRO_5001858056" evidence="7">
    <location>
        <begin position="22"/>
        <end position="1145"/>
    </location>
</feature>
<dbReference type="PANTHER" id="PTHR39540">
    <property type="match status" value="1"/>
</dbReference>
<feature type="binding site" evidence="6">
    <location>
        <position position="554"/>
    </location>
    <ligand>
        <name>Zn(2+)</name>
        <dbReference type="ChEBI" id="CHEBI:29105"/>
        <note>catalytic</note>
    </ligand>
</feature>
<dbReference type="Pfam" id="PF10462">
    <property type="entry name" value="Peptidase_M66"/>
    <property type="match status" value="1"/>
</dbReference>
<comment type="cofactor">
    <cofactor evidence="6">
        <name>Zn(2+)</name>
        <dbReference type="ChEBI" id="CHEBI:29105"/>
    </cofactor>
    <text evidence="6">Binds 1 zinc ion per subunit.</text>
</comment>
<dbReference type="SUPFAM" id="SSF49265">
    <property type="entry name" value="Fibronectin type III"/>
    <property type="match status" value="1"/>
</dbReference>
<feature type="active site" evidence="6">
    <location>
        <position position="555"/>
    </location>
</feature>
<dbReference type="PROSITE" id="PS50853">
    <property type="entry name" value="FN3"/>
    <property type="match status" value="1"/>
</dbReference>
<dbReference type="HOGENOM" id="CLU_008787_0_0_6"/>
<dbReference type="STRING" id="80852.AWOD_I_2574"/>
<dbReference type="InterPro" id="IPR051256">
    <property type="entry name" value="Dictomallein"/>
</dbReference>
<evidence type="ECO:0000256" key="6">
    <source>
        <dbReference type="PROSITE-ProRule" id="PRU01031"/>
    </source>
</evidence>
<dbReference type="GeneID" id="28542173"/>
<dbReference type="Proteomes" id="UP000032427">
    <property type="component" value="Chromosome 1"/>
</dbReference>